<protein>
    <recommendedName>
        <fullName evidence="2">SRP9 domain-containing protein</fullName>
    </recommendedName>
</protein>
<dbReference type="PANTHER" id="PTHR12834:SF12">
    <property type="entry name" value="SIGNAL RECOGNITION PARTICLE 9 KDA PROTEIN"/>
    <property type="match status" value="1"/>
</dbReference>
<dbReference type="Pfam" id="PF05486">
    <property type="entry name" value="SRP9-21"/>
    <property type="match status" value="1"/>
</dbReference>
<feature type="compositionally biased region" description="Low complexity" evidence="1">
    <location>
        <begin position="194"/>
        <end position="211"/>
    </location>
</feature>
<dbReference type="AlphaFoldDB" id="A0A4S8Z046"/>
<name>A0A4S8Z046_AURPU</name>
<dbReference type="InterPro" id="IPR039432">
    <property type="entry name" value="SRP9_dom"/>
</dbReference>
<comment type="caution">
    <text evidence="3">The sequence shown here is derived from an EMBL/GenBank/DDBJ whole genome shotgun (WGS) entry which is preliminary data.</text>
</comment>
<dbReference type="GO" id="GO:0005786">
    <property type="term" value="C:signal recognition particle, endoplasmic reticulum targeting"/>
    <property type="evidence" value="ECO:0007669"/>
    <property type="project" value="TreeGrafter"/>
</dbReference>
<dbReference type="GO" id="GO:0008312">
    <property type="term" value="F:7S RNA binding"/>
    <property type="evidence" value="ECO:0007669"/>
    <property type="project" value="InterPro"/>
</dbReference>
<dbReference type="Gene3D" id="3.30.720.10">
    <property type="entry name" value="Signal recognition particle alu RNA binding heterodimer, srp9/1"/>
    <property type="match status" value="1"/>
</dbReference>
<dbReference type="Proteomes" id="UP000310421">
    <property type="component" value="Unassembled WGS sequence"/>
</dbReference>
<gene>
    <name evidence="3" type="ORF">D6D20_07356</name>
</gene>
<evidence type="ECO:0000313" key="3">
    <source>
        <dbReference type="EMBL" id="THW58246.1"/>
    </source>
</evidence>
<feature type="region of interest" description="Disordered" evidence="1">
    <location>
        <begin position="178"/>
        <end position="220"/>
    </location>
</feature>
<dbReference type="InterPro" id="IPR039914">
    <property type="entry name" value="SRP9-like"/>
</dbReference>
<evidence type="ECO:0000313" key="4">
    <source>
        <dbReference type="Proteomes" id="UP000310421"/>
    </source>
</evidence>
<sequence length="220" mass="24090">MCIWAGKTVIEAITAHDVREAGGRSSHDIPAVLEDVSQAEHLTPCSAPAQLRQRYTRQLNSSQYIKHQHTNMPYFTSSEEWQKQSALLLQARPNTTRITTKYHIPSASSISTKPTTTTDAPTESKLAQQPIAYLELKTYDPISGTTLKYKTDKAAEVGRLVAAMGSLGREMAALPEIKQDITMPDADETPVVEAAATPATAQQQQQQQSTGGKKKKKGKK</sequence>
<dbReference type="GO" id="GO:0006614">
    <property type="term" value="P:SRP-dependent cotranslational protein targeting to membrane"/>
    <property type="evidence" value="ECO:0007669"/>
    <property type="project" value="InterPro"/>
</dbReference>
<proteinExistence type="predicted"/>
<evidence type="ECO:0000256" key="1">
    <source>
        <dbReference type="SAM" id="MobiDB-lite"/>
    </source>
</evidence>
<dbReference type="EMBL" id="QZAN01000099">
    <property type="protein sequence ID" value="THW58246.1"/>
    <property type="molecule type" value="Genomic_DNA"/>
</dbReference>
<organism evidence="3 4">
    <name type="scientific">Aureobasidium pullulans</name>
    <name type="common">Black yeast</name>
    <name type="synonym">Pullularia pullulans</name>
    <dbReference type="NCBI Taxonomy" id="5580"/>
    <lineage>
        <taxon>Eukaryota</taxon>
        <taxon>Fungi</taxon>
        <taxon>Dikarya</taxon>
        <taxon>Ascomycota</taxon>
        <taxon>Pezizomycotina</taxon>
        <taxon>Dothideomycetes</taxon>
        <taxon>Dothideomycetidae</taxon>
        <taxon>Dothideales</taxon>
        <taxon>Saccotheciaceae</taxon>
        <taxon>Aureobasidium</taxon>
    </lineage>
</organism>
<evidence type="ECO:0000259" key="2">
    <source>
        <dbReference type="Pfam" id="PF05486"/>
    </source>
</evidence>
<dbReference type="InterPro" id="IPR009018">
    <property type="entry name" value="Signal_recog_particle_SRP9/14"/>
</dbReference>
<reference evidence="3 4" key="1">
    <citation type="submission" date="2018-10" db="EMBL/GenBank/DDBJ databases">
        <title>Fifty Aureobasidium pullulans genomes reveal a recombining polyextremotolerant generalist.</title>
        <authorList>
            <person name="Gostincar C."/>
            <person name="Turk M."/>
            <person name="Zajc J."/>
            <person name="Gunde-Cimerman N."/>
        </authorList>
    </citation>
    <scope>NUCLEOTIDE SEQUENCE [LARGE SCALE GENOMIC DNA]</scope>
    <source>
        <strain evidence="3 4">EXF-10751</strain>
    </source>
</reference>
<dbReference type="PANTHER" id="PTHR12834">
    <property type="entry name" value="SIGNAL RECOGNITION PARTICLE 9 KDA PROTEIN"/>
    <property type="match status" value="1"/>
</dbReference>
<accession>A0A4S8Z046</accession>
<feature type="domain" description="SRP9" evidence="2">
    <location>
        <begin position="76"/>
        <end position="171"/>
    </location>
</feature>